<dbReference type="InterPro" id="IPR053033">
    <property type="entry name" value="Androglobin-like"/>
</dbReference>
<evidence type="ECO:0000256" key="1">
    <source>
        <dbReference type="SAM" id="MobiDB-lite"/>
    </source>
</evidence>
<sequence>MSKGGLKAQLDHVWIDDQIQPLPRSVRKRLHGWARAEDLAQSQWEADVFVFEDNNGGKMSTADMQFAHHQVFQMSSFCRRVLSMCYILERAEGFTALLKLAAPDMNSDDDSDYVEDEPMEDMDIMHALTGSLNVKYYIEDADELWKLITSEVQLFTWNEDHETYSSTVKSKTKRPGTKENSRRSLTTILIEDSRNMPPFTIPEITPAFEMHLLVVMARDFPLKKPLPEPEVAPWKHHRWIDWARKHGMYEAFDCPRTRFLKLNGLLKLSLAPHLLDVQSTESVRKIKKAVKDKNPSVTTNQSEISRLKEELREWVQFDAIQKLMKSISTLCFPSMYQFCSIASNPPIRITKLSPKKELDIPPPKNAPLYLQIDAPEEIYLKISCSMLHPRVFLNANQPIDDYVEPGYVLVEVFQWFTDCELPKSKAYLQTRGYDAMEVSFKPGRHFCRLWIHSRVPWYVMLLSESTIHVGTRDVIQMAAIRECSWASRFLTNLGAAFQKFIRANKSTTFLSSAGREFYRSYKPDLDWNSKEVGFSKSHVHWMFRQALQSTLEKKLAPFEYRSVCAILQNYFNDPDFGLSKKRLSSMSPKNLCINDLCNCPVSEAEELEVYRIHYNDTDIDNKSFDEYTKNKLQPSVCDAASVKLPYGVLKSIRDEIIKRHEAATCIQAHWRGIRTRRCLDSRVTLTLEITKYHLNESVLSSFRSHRKYGKPASAGIKVRSSIKVKDQRLSQDAKTYFIELRAPKGWPLTLAQWKRVIAIQNYQEFKTEVASKKSLREKVSSAKDKEKTEPPICQQPQPGDAYVQLECSLSADTGVFAKRDDTRDLQFAAELKSWEASEPGRNVKGAQYRKEFREEFLENTTALFVENTDAKSCEILENAVSEEFTKNRHIQGPTPATESEVSEACVDFKNEDKYLTMPQELQDKFKPLDFIPLCTRERNDEDRVIITPEMLEDYKKSRQARIEEAMERVNQLQIYNDVHILEAQKVRCDRLEKLFVDSQWSPGLIEALEARDNTVADENTDDEEIASIAGSVPLADLSIPLLDVDKKAESSTSSTTDFSATSRRARIEDDIQPGEAV</sequence>
<evidence type="ECO:0000259" key="2">
    <source>
        <dbReference type="PROSITE" id="PS52042"/>
    </source>
</evidence>
<dbReference type="PROSITE" id="PS52042">
    <property type="entry name" value="GLOBIN_CP_ADGB"/>
    <property type="match status" value="1"/>
</dbReference>
<keyword evidence="4" id="KW-1185">Reference proteome</keyword>
<feature type="domain" description="Globin" evidence="2">
    <location>
        <begin position="460"/>
        <end position="724"/>
    </location>
</feature>
<dbReference type="InterPro" id="IPR057249">
    <property type="entry name" value="Globin_CP_ADGB"/>
</dbReference>
<dbReference type="PANTHER" id="PTHR46298">
    <property type="entry name" value="ANDROGLOBIN"/>
    <property type="match status" value="1"/>
</dbReference>
<proteinExistence type="predicted"/>
<accession>A0A8S3Y6V2</accession>
<reference evidence="3" key="1">
    <citation type="submission" date="2021-04" db="EMBL/GenBank/DDBJ databases">
        <authorList>
            <person name="Tunstrom K."/>
        </authorList>
    </citation>
    <scope>NUCLEOTIDE SEQUENCE</scope>
</reference>
<dbReference type="Pfam" id="PF22068">
    <property type="entry name" value="Androglobin_II"/>
    <property type="match status" value="1"/>
</dbReference>
<dbReference type="EMBL" id="CAJQZP010001507">
    <property type="protein sequence ID" value="CAG5051654.1"/>
    <property type="molecule type" value="Genomic_DNA"/>
</dbReference>
<name>A0A8S3Y6V2_PARAO</name>
<dbReference type="Proteomes" id="UP000691718">
    <property type="component" value="Unassembled WGS sequence"/>
</dbReference>
<dbReference type="AlphaFoldDB" id="A0A8S3Y6V2"/>
<dbReference type="InterPro" id="IPR054093">
    <property type="entry name" value="Androglobin_II"/>
</dbReference>
<gene>
    <name evidence="3" type="ORF">PAPOLLO_LOCUS25140</name>
</gene>
<evidence type="ECO:0000313" key="4">
    <source>
        <dbReference type="Proteomes" id="UP000691718"/>
    </source>
</evidence>
<dbReference type="PANTHER" id="PTHR46298:SF1">
    <property type="entry name" value="ANDROGLOBIN"/>
    <property type="match status" value="1"/>
</dbReference>
<feature type="compositionally biased region" description="Low complexity" evidence="1">
    <location>
        <begin position="1050"/>
        <end position="1062"/>
    </location>
</feature>
<protein>
    <submittedName>
        <fullName evidence="3">(apollo) hypothetical protein</fullName>
    </submittedName>
</protein>
<comment type="caution">
    <text evidence="3">The sequence shown here is derived from an EMBL/GenBank/DDBJ whole genome shotgun (WGS) entry which is preliminary data.</text>
</comment>
<organism evidence="3 4">
    <name type="scientific">Parnassius apollo</name>
    <name type="common">Apollo butterfly</name>
    <name type="synonym">Papilio apollo</name>
    <dbReference type="NCBI Taxonomy" id="110799"/>
    <lineage>
        <taxon>Eukaryota</taxon>
        <taxon>Metazoa</taxon>
        <taxon>Ecdysozoa</taxon>
        <taxon>Arthropoda</taxon>
        <taxon>Hexapoda</taxon>
        <taxon>Insecta</taxon>
        <taxon>Pterygota</taxon>
        <taxon>Neoptera</taxon>
        <taxon>Endopterygota</taxon>
        <taxon>Lepidoptera</taxon>
        <taxon>Glossata</taxon>
        <taxon>Ditrysia</taxon>
        <taxon>Papilionoidea</taxon>
        <taxon>Papilionidae</taxon>
        <taxon>Parnassiinae</taxon>
        <taxon>Parnassini</taxon>
        <taxon>Parnassius</taxon>
        <taxon>Parnassius</taxon>
    </lineage>
</organism>
<dbReference type="PROSITE" id="PS50096">
    <property type="entry name" value="IQ"/>
    <property type="match status" value="1"/>
</dbReference>
<evidence type="ECO:0000313" key="3">
    <source>
        <dbReference type="EMBL" id="CAG5051654.1"/>
    </source>
</evidence>
<dbReference type="OrthoDB" id="9374162at2759"/>
<feature type="region of interest" description="Disordered" evidence="1">
    <location>
        <begin position="1046"/>
        <end position="1077"/>
    </location>
</feature>